<feature type="chain" id="PRO_5018110036" description="DUF6705 domain-containing protein" evidence="1">
    <location>
        <begin position="21"/>
        <end position="189"/>
    </location>
</feature>
<comment type="caution">
    <text evidence="3">The sequence shown here is derived from an EMBL/GenBank/DDBJ whole genome shotgun (WGS) entry which is preliminary data.</text>
</comment>
<evidence type="ECO:0000256" key="1">
    <source>
        <dbReference type="SAM" id="SignalP"/>
    </source>
</evidence>
<protein>
    <recommendedName>
        <fullName evidence="2">DUF6705 domain-containing protein</fullName>
    </recommendedName>
</protein>
<sequence>MNKLLTLLIFVVCFTGAAFGQHHKVAGIQGQKLSNVDSGLLTYTGSWIYQSDSCTITVRFAVDTITYPDGIQSKVLLGVHQLEGKQSESSMNYPLNIDSATILAVPIDSGYLYAIVREINKKHKISVRLKHTIEGCLYWERLMIRRDSFFEYTAGESNFPTIMVLCREEPAENPPPKKKYNLKGFLKTD</sequence>
<dbReference type="InterPro" id="IPR046551">
    <property type="entry name" value="DUF6705"/>
</dbReference>
<keyword evidence="4" id="KW-1185">Reference proteome</keyword>
<dbReference type="AlphaFoldDB" id="A0A3N4MGP6"/>
<evidence type="ECO:0000259" key="2">
    <source>
        <dbReference type="Pfam" id="PF20448"/>
    </source>
</evidence>
<evidence type="ECO:0000313" key="3">
    <source>
        <dbReference type="EMBL" id="RPD43144.1"/>
    </source>
</evidence>
<keyword evidence="1" id="KW-0732">Signal</keyword>
<name>A0A3N4MGP6_9BACT</name>
<proteinExistence type="predicted"/>
<dbReference type="EMBL" id="RMBX01000001">
    <property type="protein sequence ID" value="RPD43144.1"/>
    <property type="molecule type" value="Genomic_DNA"/>
</dbReference>
<feature type="domain" description="DUF6705" evidence="2">
    <location>
        <begin position="1"/>
        <end position="88"/>
    </location>
</feature>
<gene>
    <name evidence="3" type="ORF">EG028_02280</name>
</gene>
<accession>A0A3N4MGP6</accession>
<organism evidence="3 4">
    <name type="scientific">Chitinophaga barathri</name>
    <dbReference type="NCBI Taxonomy" id="1647451"/>
    <lineage>
        <taxon>Bacteria</taxon>
        <taxon>Pseudomonadati</taxon>
        <taxon>Bacteroidota</taxon>
        <taxon>Chitinophagia</taxon>
        <taxon>Chitinophagales</taxon>
        <taxon>Chitinophagaceae</taxon>
        <taxon>Chitinophaga</taxon>
    </lineage>
</organism>
<dbReference type="RefSeq" id="WP_120514416.1">
    <property type="nucleotide sequence ID" value="NZ_QXZY01000001.1"/>
</dbReference>
<evidence type="ECO:0000313" key="4">
    <source>
        <dbReference type="Proteomes" id="UP000279089"/>
    </source>
</evidence>
<feature type="signal peptide" evidence="1">
    <location>
        <begin position="1"/>
        <end position="20"/>
    </location>
</feature>
<dbReference type="Pfam" id="PF20448">
    <property type="entry name" value="DUF6705"/>
    <property type="match status" value="1"/>
</dbReference>
<dbReference type="Proteomes" id="UP000279089">
    <property type="component" value="Unassembled WGS sequence"/>
</dbReference>
<reference evidence="4" key="1">
    <citation type="submission" date="2018-11" db="EMBL/GenBank/DDBJ databases">
        <title>Chitinophaga lutea sp.nov., isolate from arsenic contaminated soil.</title>
        <authorList>
            <person name="Zong Y."/>
        </authorList>
    </citation>
    <scope>NUCLEOTIDE SEQUENCE [LARGE SCALE GENOMIC DNA]</scope>
    <source>
        <strain evidence="4">YLT18</strain>
    </source>
</reference>